<dbReference type="Pfam" id="PF00106">
    <property type="entry name" value="adh_short"/>
    <property type="match status" value="1"/>
</dbReference>
<dbReference type="InterPro" id="IPR052801">
    <property type="entry name" value="Ankyrin-EF-hand"/>
</dbReference>
<dbReference type="SMART" id="SM00248">
    <property type="entry name" value="ANK"/>
    <property type="match status" value="11"/>
</dbReference>
<dbReference type="InterPro" id="IPR036770">
    <property type="entry name" value="Ankyrin_rpt-contain_sf"/>
</dbReference>
<dbReference type="PANTHER" id="PTHR24127">
    <property type="entry name" value="ANKYRIN REPEAT AND EF-HAND DOMAIN-CONTAINING PROTEIN 1"/>
    <property type="match status" value="1"/>
</dbReference>
<sequence>MWAAAALLLLLLLLLLPLARRCRRGAARLEPAGRAVLVTGCDSGFGHLLALRLHRLGFTVFAGCLCPGGDGARRLQREAAAGTGRLRVLRLDVTRARDVREAKEMVLSHLPERGFWGLVNNAGISTFGETGWLSMETYEKFADVNLLGSIRTTLEFLPLLRKYKGRIVFMSSIIAYFTLGNGIYSMTKAAIEKFCDALRLEMKKFGVQVCIIQPGNYARSTKIQPPVSAEEIWSELSEEEKAVYNKEYVQERANFFNSILSEGSTNEVASLKEDISPYSRMLPVDRRLLNLQIYKLLQCVHQKDKKQIEKLVQKGFPNLINCTEPKEGHSAFHLASMKNDIEMCRFLLEQGAHPNVHDAMGRTPAMRAAELGHEVVLELLAKANADMTAVDNEGKGILFYCLSPTRRHHHCLQIALEYGADVNNCTTDGRSVLLQACEQAHEIKEMCLIFLEKGASPHAKDPATGRTAVMEAAREGAAEVVRGLLERGADVNLFDFERHSAAHFAAKGGFFEILKSISAYNGDLKLIAMNGNTPLHYAAEGGFADCCKYIGQRGCDPTWKNLLHWTPRDVAKNGGFKAAVTALRKIEKGFKKSSPDEESTAWHLKLYDWSLEHEDSLRKEFEAVLQEDGMVTRADFVSVIQKKWGFVGAEEIETVAKMHEESHPDRIDIDEFFKGSKYLEKNFLMSSFGPKVKKKKAVKAKGKKGLPVPICVIPKSEYPRGEEGFPAYMVEAFPSVPEGKQFKREHPSAHPVHDDRAWYIDEPRKTYMAINYLVREGDIVSLQKAFEEGVPVDIKDKYYKTPLMVACASGNIVLVQYLLEKGADVNMTDNFLWTPLHHACSNGHRDIAELLVKAGAAVDALGIGNATPLMRAIEACSLDIVYFLVTAGADIQITNSNGKNALDIAKVFENARIIDLLQNLMDNLQEPEDAAKTAKGGKPKSSESQKPEKKKSPEVSQPAVEKAPRSHKARAQKSLVTKERDKEDITFRPRKAKECHVRGPRLREAEAGRSAPSPPPSLPDGAVGSDVVLLTGQVAAATPSHHNGCQRSADPVLLKKAKWRVEKAIKEKKIFAVQGPYPVIRSLLRARGWVERKLPRDGRQLKQQLDDQKRQQLETEPRDDGDEQGEAVLNPCGGAQPSLGTTGPLDYPLPCNEEEEEKEDEDEEEDSEDSDDIHDLMSYLVRDQVPNFLWTIRLSNIDQELLQKIEVVNRYHWVHALSTKEGLCLSLQNLPWIEQADPNNFFPRCYRLRTMEEREAFIEDFRLTAARSLLKLALEKAGDKLVGTEQHLKSDTGPGRLCALAPRLPQEPMPFTEGPAYPLSSPRWLVEKALEVCEQHLGVLGHQDIDRKTPSPCRTCIDWDRFLQDYYRVAQLGGSCRYYRLTNPGPPVATGPCVAGGGSWHSELQREEHQP</sequence>
<evidence type="ECO:0000256" key="2">
    <source>
        <dbReference type="SAM" id="MobiDB-lite"/>
    </source>
</evidence>
<reference evidence="4" key="1">
    <citation type="submission" date="2019-10" db="EMBL/GenBank/DDBJ databases">
        <authorList>
            <person name="Soares A.E.R."/>
            <person name="Aleixo A."/>
            <person name="Schneider P."/>
            <person name="Miyaki C.Y."/>
            <person name="Schneider M.P."/>
            <person name="Mello C."/>
            <person name="Vasconcelos A.T.R."/>
        </authorList>
    </citation>
    <scope>NUCLEOTIDE SEQUENCE</scope>
    <source>
        <tissue evidence="4">Muscle</tissue>
    </source>
</reference>
<evidence type="ECO:0000256" key="3">
    <source>
        <dbReference type="SAM" id="SignalP"/>
    </source>
</evidence>
<dbReference type="Pfam" id="PF12796">
    <property type="entry name" value="Ank_2"/>
    <property type="match status" value="4"/>
</dbReference>
<evidence type="ECO:0000313" key="5">
    <source>
        <dbReference type="Proteomes" id="UP001145742"/>
    </source>
</evidence>
<dbReference type="PANTHER" id="PTHR24127:SF1">
    <property type="entry name" value="ANKYRIN REPEAT AND EF-HAND DOMAIN-CONTAINING PROTEIN 1"/>
    <property type="match status" value="1"/>
</dbReference>
<organism evidence="4 5">
    <name type="scientific">Willisornis vidua</name>
    <name type="common">Xingu scale-backed antbird</name>
    <dbReference type="NCBI Taxonomy" id="1566151"/>
    <lineage>
        <taxon>Eukaryota</taxon>
        <taxon>Metazoa</taxon>
        <taxon>Chordata</taxon>
        <taxon>Craniata</taxon>
        <taxon>Vertebrata</taxon>
        <taxon>Euteleostomi</taxon>
        <taxon>Archelosauria</taxon>
        <taxon>Archosauria</taxon>
        <taxon>Dinosauria</taxon>
        <taxon>Saurischia</taxon>
        <taxon>Theropoda</taxon>
        <taxon>Coelurosauria</taxon>
        <taxon>Aves</taxon>
        <taxon>Neognathae</taxon>
        <taxon>Neoaves</taxon>
        <taxon>Telluraves</taxon>
        <taxon>Australaves</taxon>
        <taxon>Passeriformes</taxon>
        <taxon>Thamnophilidae</taxon>
        <taxon>Willisornis</taxon>
    </lineage>
</organism>
<dbReference type="EMBL" id="WHWB01034210">
    <property type="protein sequence ID" value="KAJ7412668.1"/>
    <property type="molecule type" value="Genomic_DNA"/>
</dbReference>
<feature type="repeat" description="ANK" evidence="1">
    <location>
        <begin position="864"/>
        <end position="896"/>
    </location>
</feature>
<keyword evidence="1" id="KW-0040">ANK repeat</keyword>
<feature type="compositionally biased region" description="Basic and acidic residues" evidence="2">
    <location>
        <begin position="940"/>
        <end position="953"/>
    </location>
</feature>
<feature type="region of interest" description="Disordered" evidence="2">
    <location>
        <begin position="928"/>
        <end position="1021"/>
    </location>
</feature>
<proteinExistence type="predicted"/>
<dbReference type="SUPFAM" id="SSF51735">
    <property type="entry name" value="NAD(P)-binding Rossmann-fold domains"/>
    <property type="match status" value="1"/>
</dbReference>
<dbReference type="Gene3D" id="3.40.50.720">
    <property type="entry name" value="NAD(P)-binding Rossmann-like Domain"/>
    <property type="match status" value="1"/>
</dbReference>
<dbReference type="Proteomes" id="UP001145742">
    <property type="component" value="Unassembled WGS sequence"/>
</dbReference>
<dbReference type="InterPro" id="IPR002347">
    <property type="entry name" value="SDR_fam"/>
</dbReference>
<dbReference type="PRINTS" id="PR01415">
    <property type="entry name" value="ANKYRIN"/>
</dbReference>
<dbReference type="PROSITE" id="PS50297">
    <property type="entry name" value="ANK_REP_REGION"/>
    <property type="match status" value="7"/>
</dbReference>
<name>A0ABQ9D656_9PASS</name>
<feature type="compositionally biased region" description="Acidic residues" evidence="2">
    <location>
        <begin position="1152"/>
        <end position="1171"/>
    </location>
</feature>
<feature type="repeat" description="ANK" evidence="1">
    <location>
        <begin position="360"/>
        <end position="392"/>
    </location>
</feature>
<dbReference type="PROSITE" id="PS50088">
    <property type="entry name" value="ANK_REPEAT"/>
    <property type="match status" value="7"/>
</dbReference>
<gene>
    <name evidence="4" type="ORF">WISP_94836</name>
</gene>
<keyword evidence="5" id="KW-1185">Reference proteome</keyword>
<dbReference type="InterPro" id="IPR002110">
    <property type="entry name" value="Ankyrin_rpt"/>
</dbReference>
<dbReference type="Gene3D" id="1.25.40.20">
    <property type="entry name" value="Ankyrin repeat-containing domain"/>
    <property type="match status" value="3"/>
</dbReference>
<feature type="chain" id="PRO_5047520652" description="ANKE1 protein" evidence="3">
    <location>
        <begin position="22"/>
        <end position="1411"/>
    </location>
</feature>
<feature type="repeat" description="ANK" evidence="1">
    <location>
        <begin position="798"/>
        <end position="830"/>
    </location>
</feature>
<feature type="region of interest" description="Disordered" evidence="2">
    <location>
        <begin position="1100"/>
        <end position="1171"/>
    </location>
</feature>
<dbReference type="SUPFAM" id="SSF48403">
    <property type="entry name" value="Ankyrin repeat"/>
    <property type="match status" value="3"/>
</dbReference>
<feature type="compositionally biased region" description="Basic and acidic residues" evidence="2">
    <location>
        <begin position="976"/>
        <end position="1007"/>
    </location>
</feature>
<evidence type="ECO:0008006" key="6">
    <source>
        <dbReference type="Google" id="ProtNLM"/>
    </source>
</evidence>
<comment type="caution">
    <text evidence="4">The sequence shown here is derived from an EMBL/GenBank/DDBJ whole genome shotgun (WGS) entry which is preliminary data.</text>
</comment>
<protein>
    <recommendedName>
        <fullName evidence="6">ANKE1 protein</fullName>
    </recommendedName>
</protein>
<feature type="repeat" description="ANK" evidence="1">
    <location>
        <begin position="530"/>
        <end position="562"/>
    </location>
</feature>
<feature type="repeat" description="ANK" evidence="1">
    <location>
        <begin position="834"/>
        <end position="863"/>
    </location>
</feature>
<dbReference type="InterPro" id="IPR036291">
    <property type="entry name" value="NAD(P)-bd_dom_sf"/>
</dbReference>
<dbReference type="PRINTS" id="PR00081">
    <property type="entry name" value="GDHRDH"/>
</dbReference>
<feature type="repeat" description="ANK" evidence="1">
    <location>
        <begin position="327"/>
        <end position="359"/>
    </location>
</feature>
<keyword evidence="3" id="KW-0732">Signal</keyword>
<feature type="signal peptide" evidence="3">
    <location>
        <begin position="1"/>
        <end position="21"/>
    </location>
</feature>
<feature type="repeat" description="ANK" evidence="1">
    <location>
        <begin position="464"/>
        <end position="496"/>
    </location>
</feature>
<feature type="compositionally biased region" description="Basic and acidic residues" evidence="2">
    <location>
        <begin position="1100"/>
        <end position="1118"/>
    </location>
</feature>
<evidence type="ECO:0000256" key="1">
    <source>
        <dbReference type="PROSITE-ProRule" id="PRU00023"/>
    </source>
</evidence>
<evidence type="ECO:0000313" key="4">
    <source>
        <dbReference type="EMBL" id="KAJ7412668.1"/>
    </source>
</evidence>
<accession>A0ABQ9D656</accession>